<accession>A0ABP9GXD2</accession>
<keyword evidence="4" id="KW-1185">Reference proteome</keyword>
<dbReference type="Proteomes" id="UP001501302">
    <property type="component" value="Unassembled WGS sequence"/>
</dbReference>
<evidence type="ECO:0000313" key="3">
    <source>
        <dbReference type="EMBL" id="GAA4955437.1"/>
    </source>
</evidence>
<dbReference type="NCBIfam" id="NF038123">
    <property type="entry name" value="NF038123_dom"/>
    <property type="match status" value="1"/>
</dbReference>
<feature type="domain" description="Spondin" evidence="2">
    <location>
        <begin position="2"/>
        <end position="198"/>
    </location>
</feature>
<protein>
    <recommendedName>
        <fullName evidence="2">Spondin domain-containing protein</fullName>
    </recommendedName>
</protein>
<dbReference type="Gene3D" id="2.60.40.2130">
    <property type="entry name" value="F-spondin domain"/>
    <property type="match status" value="1"/>
</dbReference>
<proteinExistence type="predicted"/>
<dbReference type="Pfam" id="PF06468">
    <property type="entry name" value="Spond_N"/>
    <property type="match status" value="1"/>
</dbReference>
<sequence length="299" mass="32298">MASNIAFSQSLANYNISLTTIWNTTDHSSLPSNAHWSPLAGATHKNLNDILVFGATAPMTNGIKDIAETGNTTNFNNEINDIITAGNADQYLQQGFSPFAGNNSNATINNVTVSENFPLITLVSMVAPSPDWFIAVNNLDLRSGNDPDFNGWEKTFTIDVFAYDAGTDDGTDYGSGNSASSPRQPISMITGFPINGNKMGTITFTLNTSTLSTNQIDTLENIKLYPNPTNGQISISNIKNNELNAIEIFNVLGRLVKERSIKSGFTKVTMDLTSLNKGIYLVQIKAIDGASKTQKLVIK</sequence>
<dbReference type="PANTHER" id="PTHR11311">
    <property type="entry name" value="SPONDIN"/>
    <property type="match status" value="1"/>
</dbReference>
<dbReference type="InterPro" id="IPR038678">
    <property type="entry name" value="Spondin_N_sf"/>
</dbReference>
<name>A0ABP9GXD2_9FLAO</name>
<dbReference type="Pfam" id="PF18962">
    <property type="entry name" value="Por_Secre_tail"/>
    <property type="match status" value="1"/>
</dbReference>
<evidence type="ECO:0000259" key="2">
    <source>
        <dbReference type="PROSITE" id="PS51020"/>
    </source>
</evidence>
<evidence type="ECO:0000313" key="4">
    <source>
        <dbReference type="Proteomes" id="UP001501302"/>
    </source>
</evidence>
<organism evidence="3 4">
    <name type="scientific">Algibacter agarivorans</name>
    <dbReference type="NCBI Taxonomy" id="1109741"/>
    <lineage>
        <taxon>Bacteria</taxon>
        <taxon>Pseudomonadati</taxon>
        <taxon>Bacteroidota</taxon>
        <taxon>Flavobacteriia</taxon>
        <taxon>Flavobacteriales</taxon>
        <taxon>Flavobacteriaceae</taxon>
        <taxon>Algibacter</taxon>
    </lineage>
</organism>
<dbReference type="NCBIfam" id="TIGR04183">
    <property type="entry name" value="Por_Secre_tail"/>
    <property type="match status" value="1"/>
</dbReference>
<keyword evidence="1" id="KW-0732">Signal</keyword>
<evidence type="ECO:0000256" key="1">
    <source>
        <dbReference type="ARBA" id="ARBA00022729"/>
    </source>
</evidence>
<dbReference type="InterPro" id="IPR009465">
    <property type="entry name" value="Spondin_N"/>
</dbReference>
<reference evidence="4" key="1">
    <citation type="journal article" date="2019" name="Int. J. Syst. Evol. Microbiol.">
        <title>The Global Catalogue of Microorganisms (GCM) 10K type strain sequencing project: providing services to taxonomists for standard genome sequencing and annotation.</title>
        <authorList>
            <consortium name="The Broad Institute Genomics Platform"/>
            <consortium name="The Broad Institute Genome Sequencing Center for Infectious Disease"/>
            <person name="Wu L."/>
            <person name="Ma J."/>
        </authorList>
    </citation>
    <scope>NUCLEOTIDE SEQUENCE [LARGE SCALE GENOMIC DNA]</scope>
    <source>
        <strain evidence="4">JCM 18285</strain>
    </source>
</reference>
<dbReference type="EMBL" id="BAABJJ010000044">
    <property type="protein sequence ID" value="GAA4955437.1"/>
    <property type="molecule type" value="Genomic_DNA"/>
</dbReference>
<gene>
    <name evidence="3" type="ORF">GCM10023314_31470</name>
</gene>
<dbReference type="PROSITE" id="PS51020">
    <property type="entry name" value="SPONDIN"/>
    <property type="match status" value="1"/>
</dbReference>
<dbReference type="InterPro" id="IPR051418">
    <property type="entry name" value="Spondin/Thrombospondin_T1"/>
</dbReference>
<dbReference type="PANTHER" id="PTHR11311:SF15">
    <property type="entry name" value="SPONDIN-2"/>
    <property type="match status" value="1"/>
</dbReference>
<comment type="caution">
    <text evidence="3">The sequence shown here is derived from an EMBL/GenBank/DDBJ whole genome shotgun (WGS) entry which is preliminary data.</text>
</comment>
<dbReference type="InterPro" id="IPR026444">
    <property type="entry name" value="Secre_tail"/>
</dbReference>